<gene>
    <name evidence="7" type="ORF">AVJ23_21170</name>
</gene>
<dbReference type="GO" id="GO:0015226">
    <property type="term" value="F:carnitine transmembrane transporter activity"/>
    <property type="evidence" value="ECO:0007669"/>
    <property type="project" value="TreeGrafter"/>
</dbReference>
<dbReference type="PANTHER" id="PTHR47737">
    <property type="entry name" value="GLYCINE BETAINE/PROLINE BETAINE TRANSPORT SYSTEM PERMEASE PROTEIN PROW"/>
    <property type="match status" value="1"/>
</dbReference>
<reference evidence="7 8" key="1">
    <citation type="submission" date="2015-12" db="EMBL/GenBank/DDBJ databases">
        <authorList>
            <person name="Shamseldin A."/>
            <person name="Moawad H."/>
            <person name="Abd El-Rahim W.M."/>
            <person name="Sadowsky M.J."/>
        </authorList>
    </citation>
    <scope>NUCLEOTIDE SEQUENCE [LARGE SCALE GENOMIC DNA]</scope>
    <source>
        <strain evidence="7 8">SJ5A-1</strain>
    </source>
</reference>
<accession>A0A0W7WE51</accession>
<dbReference type="Proteomes" id="UP000054396">
    <property type="component" value="Unassembled WGS sequence"/>
</dbReference>
<dbReference type="PROSITE" id="PS51318">
    <property type="entry name" value="TAT"/>
    <property type="match status" value="1"/>
</dbReference>
<feature type="chain" id="PRO_5006936198" description="ABC-type glycine betaine transport system substrate-binding domain-containing protein" evidence="5">
    <location>
        <begin position="31"/>
        <end position="294"/>
    </location>
</feature>
<evidence type="ECO:0000256" key="2">
    <source>
        <dbReference type="ARBA" id="ARBA00022448"/>
    </source>
</evidence>
<evidence type="ECO:0000256" key="1">
    <source>
        <dbReference type="ARBA" id="ARBA00004236"/>
    </source>
</evidence>
<keyword evidence="2" id="KW-0813">Transport</keyword>
<dbReference type="OrthoDB" id="9787902at2"/>
<evidence type="ECO:0000313" key="7">
    <source>
        <dbReference type="EMBL" id="KUF08759.1"/>
    </source>
</evidence>
<evidence type="ECO:0000256" key="4">
    <source>
        <dbReference type="ARBA" id="ARBA00023136"/>
    </source>
</evidence>
<dbReference type="GO" id="GO:0015871">
    <property type="term" value="P:choline transport"/>
    <property type="evidence" value="ECO:0007669"/>
    <property type="project" value="TreeGrafter"/>
</dbReference>
<name>A0A0W7WE51_9RHOB</name>
<dbReference type="InterPro" id="IPR006311">
    <property type="entry name" value="TAT_signal"/>
</dbReference>
<dbReference type="GO" id="GO:0005275">
    <property type="term" value="F:amine transmembrane transporter activity"/>
    <property type="evidence" value="ECO:0007669"/>
    <property type="project" value="TreeGrafter"/>
</dbReference>
<proteinExistence type="predicted"/>
<dbReference type="RefSeq" id="WP_058864233.1">
    <property type="nucleotide sequence ID" value="NZ_LPXO01000024.1"/>
</dbReference>
<organism evidence="7 8">
    <name type="scientific">Pseudoponticoccus marisrubri</name>
    <dbReference type="NCBI Taxonomy" id="1685382"/>
    <lineage>
        <taxon>Bacteria</taxon>
        <taxon>Pseudomonadati</taxon>
        <taxon>Pseudomonadota</taxon>
        <taxon>Alphaproteobacteria</taxon>
        <taxon>Rhodobacterales</taxon>
        <taxon>Roseobacteraceae</taxon>
        <taxon>Pseudoponticoccus</taxon>
    </lineage>
</organism>
<dbReference type="Gene3D" id="3.40.190.10">
    <property type="entry name" value="Periplasmic binding protein-like II"/>
    <property type="match status" value="1"/>
</dbReference>
<keyword evidence="8" id="KW-1185">Reference proteome</keyword>
<dbReference type="SUPFAM" id="SSF53850">
    <property type="entry name" value="Periplasmic binding protein-like II"/>
    <property type="match status" value="1"/>
</dbReference>
<feature type="domain" description="ABC-type glycine betaine transport system substrate-binding" evidence="6">
    <location>
        <begin position="37"/>
        <end position="283"/>
    </location>
</feature>
<evidence type="ECO:0000259" key="6">
    <source>
        <dbReference type="Pfam" id="PF04069"/>
    </source>
</evidence>
<feature type="signal peptide" evidence="5">
    <location>
        <begin position="1"/>
        <end position="30"/>
    </location>
</feature>
<dbReference type="PANTHER" id="PTHR47737:SF1">
    <property type="entry name" value="GLYCINE BETAINE_PROLINE BETAINE TRANSPORT SYSTEM PERMEASE PROTEIN PROW"/>
    <property type="match status" value="1"/>
</dbReference>
<dbReference type="GO" id="GO:0031460">
    <property type="term" value="P:glycine betaine transport"/>
    <property type="evidence" value="ECO:0007669"/>
    <property type="project" value="TreeGrafter"/>
</dbReference>
<dbReference type="STRING" id="1685382.AVJ23_21170"/>
<dbReference type="EMBL" id="LPXO01000024">
    <property type="protein sequence ID" value="KUF08759.1"/>
    <property type="molecule type" value="Genomic_DNA"/>
</dbReference>
<dbReference type="CDD" id="cd13639">
    <property type="entry name" value="PBP2_OpuAC_like"/>
    <property type="match status" value="1"/>
</dbReference>
<dbReference type="Gene3D" id="3.40.190.100">
    <property type="entry name" value="Glycine betaine-binding periplasmic protein, domain 2"/>
    <property type="match status" value="1"/>
</dbReference>
<protein>
    <recommendedName>
        <fullName evidence="6">ABC-type glycine betaine transport system substrate-binding domain-containing protein</fullName>
    </recommendedName>
</protein>
<keyword evidence="5" id="KW-0732">Signal</keyword>
<comment type="caution">
    <text evidence="7">The sequence shown here is derived from an EMBL/GenBank/DDBJ whole genome shotgun (WGS) entry which is preliminary data.</text>
</comment>
<evidence type="ECO:0000256" key="3">
    <source>
        <dbReference type="ARBA" id="ARBA00022475"/>
    </source>
</evidence>
<evidence type="ECO:0000313" key="8">
    <source>
        <dbReference type="Proteomes" id="UP000054396"/>
    </source>
</evidence>
<comment type="subcellular location">
    <subcellularLocation>
        <location evidence="1">Cell membrane</location>
    </subcellularLocation>
</comment>
<evidence type="ECO:0000256" key="5">
    <source>
        <dbReference type="SAM" id="SignalP"/>
    </source>
</evidence>
<sequence length="294" mass="31750">MTAPTLSTLDRRTLLSGAAALALLPAGARAQSLGRPDVIIGWTPWSDAEVVTKLAARVLRAQMGQDVELTLADIEAQFRTLAAGDIDVMLMSWEPGLHAPYLRRYGAELADLGPLYEGTIGLAVPDWVDPGMLSSIEDLAKPEVREALGGRIVGIDPGAGLMATTRQAMTAYGLGDYTLEEGTGPKMVREIALAQRRQAPVVVTAWRPHMKFALYGMRYLEDPQGLYAEASTIHARANAGFAERAPELARMLGRMSLETADIEQIMVAARETGIDAALEAWIAANGERIRGWIE</sequence>
<dbReference type="GO" id="GO:0043190">
    <property type="term" value="C:ATP-binding cassette (ABC) transporter complex"/>
    <property type="evidence" value="ECO:0007669"/>
    <property type="project" value="InterPro"/>
</dbReference>
<dbReference type="Pfam" id="PF04069">
    <property type="entry name" value="OpuAC"/>
    <property type="match status" value="1"/>
</dbReference>
<dbReference type="AlphaFoldDB" id="A0A0W7WE51"/>
<keyword evidence="3" id="KW-1003">Cell membrane</keyword>
<keyword evidence="4" id="KW-0472">Membrane</keyword>
<dbReference type="InterPro" id="IPR007210">
    <property type="entry name" value="ABC_Gly_betaine_transp_sub-bd"/>
</dbReference>